<dbReference type="OrthoDB" id="3199331at2"/>
<keyword evidence="3" id="KW-1185">Reference proteome</keyword>
<sequence length="623" mass="67456">MSDKHRTWACMGFVLVSLFIIKWAAFGSEVAAFEAVEVKAIEAAESRAETPGNPHRKVIVLLVDSLKEANLHAWPFPNLKKWTEFGGVGLMNANQPVDWSSINSDNLQVWHGDSSQSGAVVLDRTATELLDRADESTLVILMSPSPDPSFRKRELLPVLMAGGPIQPHSLLTSASTRRTGIVTSQDVAATVHKWLQMEMSLEQPGHMITGVRSEKDPWDALHRLASSTKIKYMAKPYFYIVFGLMGLFFFLLMAGVLYAPGLGEPGSVTRINLRNWALWGGTAVLTTPFVTLLLPYAEVSEQWGWLSKDLGGATVLAAVLAACTTGLMRIRNLLVRLSVIGFVTAGLVAVDVIYGGTLASGSILSYDSIRGARYYGVGNEYMAIFISSLLIGTGCVLSLRPDWRIFIKWGFAAAGMGMIVFLAAPGLGANAGGTIAAAVSVAVSLHHLFGWPKRVGGMAGVAIVAGAVLLLLVSHHSTDRLTHVSQAVMLAMDGHFRQIGQLIERKLAMNLELITLTLAGPVFLGVMLYAAVAVFRPLSWIKRFWDRWGNLQPFVTGGMAGALAGFWFNDSGVVVAVLMMLPLVYTVCMIRLAEAFPTPHTTVPEALSPLDTPDWYHGPDPGR</sequence>
<feature type="transmembrane region" description="Helical" evidence="1">
    <location>
        <begin position="406"/>
        <end position="424"/>
    </location>
</feature>
<dbReference type="RefSeq" id="WP_096180490.1">
    <property type="nucleotide sequence ID" value="NZ_BDUF01000008.1"/>
</dbReference>
<name>A0A292YIR4_9BACL</name>
<keyword evidence="1" id="KW-0472">Membrane</keyword>
<feature type="transmembrane region" description="Helical" evidence="1">
    <location>
        <begin position="278"/>
        <end position="297"/>
    </location>
</feature>
<dbReference type="Proteomes" id="UP000217785">
    <property type="component" value="Unassembled WGS sequence"/>
</dbReference>
<reference evidence="3" key="1">
    <citation type="submission" date="2017-07" db="EMBL/GenBank/DDBJ databases">
        <title>Draft genome sequence of Effusibacillus lacus strain skLN1.</title>
        <authorList>
            <person name="Watanabe M."/>
            <person name="Kojima H."/>
            <person name="Fukui M."/>
        </authorList>
    </citation>
    <scope>NUCLEOTIDE SEQUENCE [LARGE SCALE GENOMIC DNA]</scope>
    <source>
        <strain evidence="3">skLN1</strain>
    </source>
</reference>
<feature type="transmembrane region" description="Helical" evidence="1">
    <location>
        <begin position="513"/>
        <end position="536"/>
    </location>
</feature>
<organism evidence="2 3">
    <name type="scientific">Effusibacillus lacus</name>
    <dbReference type="NCBI Taxonomy" id="1348429"/>
    <lineage>
        <taxon>Bacteria</taxon>
        <taxon>Bacillati</taxon>
        <taxon>Bacillota</taxon>
        <taxon>Bacilli</taxon>
        <taxon>Bacillales</taxon>
        <taxon>Alicyclobacillaceae</taxon>
        <taxon>Effusibacillus</taxon>
    </lineage>
</organism>
<gene>
    <name evidence="2" type="ORF">EFBL_0405</name>
</gene>
<evidence type="ECO:0000313" key="2">
    <source>
        <dbReference type="EMBL" id="GAX88791.1"/>
    </source>
</evidence>
<feature type="transmembrane region" description="Helical" evidence="1">
    <location>
        <begin position="548"/>
        <end position="568"/>
    </location>
</feature>
<feature type="transmembrane region" description="Helical" evidence="1">
    <location>
        <begin position="455"/>
        <end position="473"/>
    </location>
</feature>
<feature type="transmembrane region" description="Helical" evidence="1">
    <location>
        <begin position="381"/>
        <end position="399"/>
    </location>
</feature>
<keyword evidence="1" id="KW-1133">Transmembrane helix</keyword>
<dbReference type="EMBL" id="BDUF01000008">
    <property type="protein sequence ID" value="GAX88791.1"/>
    <property type="molecule type" value="Genomic_DNA"/>
</dbReference>
<feature type="transmembrane region" description="Helical" evidence="1">
    <location>
        <begin position="574"/>
        <end position="593"/>
    </location>
</feature>
<keyword evidence="1" id="KW-0812">Transmembrane</keyword>
<proteinExistence type="predicted"/>
<feature type="transmembrane region" description="Helical" evidence="1">
    <location>
        <begin position="339"/>
        <end position="361"/>
    </location>
</feature>
<evidence type="ECO:0000313" key="3">
    <source>
        <dbReference type="Proteomes" id="UP000217785"/>
    </source>
</evidence>
<feature type="transmembrane region" description="Helical" evidence="1">
    <location>
        <begin position="237"/>
        <end position="258"/>
    </location>
</feature>
<feature type="transmembrane region" description="Helical" evidence="1">
    <location>
        <begin position="430"/>
        <end position="448"/>
    </location>
</feature>
<accession>A0A292YIR4</accession>
<feature type="transmembrane region" description="Helical" evidence="1">
    <location>
        <begin position="309"/>
        <end position="327"/>
    </location>
</feature>
<comment type="caution">
    <text evidence="2">The sequence shown here is derived from an EMBL/GenBank/DDBJ whole genome shotgun (WGS) entry which is preliminary data.</text>
</comment>
<protein>
    <submittedName>
        <fullName evidence="2">Uncharacterized protein</fullName>
    </submittedName>
</protein>
<evidence type="ECO:0000256" key="1">
    <source>
        <dbReference type="SAM" id="Phobius"/>
    </source>
</evidence>
<dbReference type="AlphaFoldDB" id="A0A292YIR4"/>